<protein>
    <recommendedName>
        <fullName evidence="8">Type VI secretion protein</fullName>
    </recommendedName>
</protein>
<comment type="caution">
    <text evidence="6">The sequence shown here is derived from an EMBL/GenBank/DDBJ whole genome shotgun (WGS) entry which is preliminary data.</text>
</comment>
<evidence type="ECO:0000313" key="7">
    <source>
        <dbReference type="Proteomes" id="UP000029629"/>
    </source>
</evidence>
<sequence length="1209" mass="135499">MSWLLDLPSRILSFIFSRGLWTFVGLFILAWLIWYIGPSIAVGQWYPLEDRQVRIYLIAAIFGIWLLRLIWRKWREGRLNAQLLGKIRQPKNDAAIKDLPAEEQEEIKILAERFNEAVTLLKHARFEQGAERSPLARFSKQYLYQLPWYVFIGAPGSGKTTALINSGLNFPLAEKFGKVALKGVGGTRNCDWWFTDEAVLLDTAGRYTTHESDPTGDEKEWKGFLNLLTKYRGRQPINGVMLTVSVADLLSANATDRAQHALVLKQRLQELRNELGIEFPVYVLVTKVDLLNGFESYFNDLSMEEMQQVWGFTIPYEQSQAKGFELLPAFDKEYLLLQERLFDSLPDVMMRTGDEKHRALAYALPQQFANLRMILGSFLNDVFSSSKFEQRVIPRGVYFTSGTQGGLGFDKVTAQLKRYMRLDGMQQQQGLSTTEGGKSFFLRKLLQEVVFQEAGLAGLNLKWERRKRKIQWTAYAVMASVFAVVLLVWGNSYFKNKAYLAQVEDKLPPLQKLSEDIKITQTGDVLTVLPFLNSTLLLPDGADFKVDDSPWSFHFGLYQGNKIQAAANSVYQDALKNVLLPQVAKRVEASLRQASPADLELSYEALRAYLMMYEPEHYDASYMKTWILADLNAVLPSNFTTEQYRLLEQHIDNLVGGGVLVSPFPKDETLVAEVRDNLNRVSMARRAYSRIERILTAEAGTPMSVISLGGSQAASVFKRESGKPLNQGVPAFFSFNGYWNVFDKRVERETIRLREDDVWVLDAEAKKLADGSDKKLVEDVRVIYFNEYVKHWDAFLADVAVVVPDSLVGAIELARTLSSSNSPLTRFVQSVANETTLLRSDDKNERSIVDRARERATSTTSSLTSIIGPVGAGNLVRTDAGPERLEELVDRHFVQYRELATSVGQNSAPPIDSTVSLLSELYTYLTAADTALRTKTPLPTADVISKLQAESGRLPPAVGSMLNDLSVQAAASVNSVQQKNVGEDVDAILGNFCRQAIAGRYPFSQSTRDIAPNDFARFFGHGQMMDEFFQKNISHLVDMSTRPWRFKPGVDGSKGDIARFLSSFEKASVIRDVYFSAGNPAPSYKVSIRPLDMDPGIMQFILDVDGQVLTYEHGPQVGVTMDWPGQRGSNQVSMSASTQQGSSGLSTSGPWALNRLLDRASLRQGRSSEVTIATFSLGGRSVTLEFTAYSAKSPFRLNEMRSFVCPGRN</sequence>
<dbReference type="InterPro" id="IPR009612">
    <property type="entry name" value="IcmF-rel"/>
</dbReference>
<organism evidence="6 7">
    <name type="scientific">Oligella urethralis DNF00040</name>
    <dbReference type="NCBI Taxonomy" id="1401065"/>
    <lineage>
        <taxon>Bacteria</taxon>
        <taxon>Pseudomonadati</taxon>
        <taxon>Pseudomonadota</taxon>
        <taxon>Betaproteobacteria</taxon>
        <taxon>Burkholderiales</taxon>
        <taxon>Alcaligenaceae</taxon>
        <taxon>Oligella</taxon>
    </lineage>
</organism>
<name>A0A096BER8_9BURK</name>
<dbReference type="Gene3D" id="3.40.50.300">
    <property type="entry name" value="P-loop containing nucleotide triphosphate hydrolases"/>
    <property type="match status" value="1"/>
</dbReference>
<keyword evidence="7" id="KW-1185">Reference proteome</keyword>
<evidence type="ECO:0000256" key="2">
    <source>
        <dbReference type="SAM" id="Phobius"/>
    </source>
</evidence>
<gene>
    <name evidence="6" type="ORF">HMPREF2130_02635</name>
</gene>
<dbReference type="InterPro" id="IPR027417">
    <property type="entry name" value="P-loop_NTPase"/>
</dbReference>
<dbReference type="CDD" id="cd00882">
    <property type="entry name" value="Ras_like_GTPase"/>
    <property type="match status" value="1"/>
</dbReference>
<feature type="transmembrane region" description="Helical" evidence="2">
    <location>
        <begin position="20"/>
        <end position="41"/>
    </location>
</feature>
<dbReference type="Pfam" id="PF06744">
    <property type="entry name" value="IcmF_C"/>
    <property type="match status" value="1"/>
</dbReference>
<evidence type="ECO:0008006" key="8">
    <source>
        <dbReference type="Google" id="ProtNLM"/>
    </source>
</evidence>
<evidence type="ECO:0000259" key="3">
    <source>
        <dbReference type="Pfam" id="PF06744"/>
    </source>
</evidence>
<dbReference type="OrthoDB" id="9758229at2"/>
<evidence type="ECO:0000259" key="4">
    <source>
        <dbReference type="Pfam" id="PF06761"/>
    </source>
</evidence>
<feature type="domain" description="Type VI secretion system component TssM1 N-terminal" evidence="5">
    <location>
        <begin position="216"/>
        <end position="477"/>
    </location>
</feature>
<dbReference type="InterPro" id="IPR017731">
    <property type="entry name" value="TssM1-like"/>
</dbReference>
<proteinExistence type="predicted"/>
<keyword evidence="2" id="KW-1133">Transmembrane helix</keyword>
<feature type="compositionally biased region" description="Low complexity" evidence="1">
    <location>
        <begin position="1135"/>
        <end position="1147"/>
    </location>
</feature>
<feature type="transmembrane region" description="Helical" evidence="2">
    <location>
        <begin position="53"/>
        <end position="71"/>
    </location>
</feature>
<keyword evidence="2" id="KW-0472">Membrane</keyword>
<reference evidence="6 7" key="1">
    <citation type="submission" date="2014-07" db="EMBL/GenBank/DDBJ databases">
        <authorList>
            <person name="McCorrison J."/>
            <person name="Sanka R."/>
            <person name="Torralba M."/>
            <person name="Gillis M."/>
            <person name="Haft D.H."/>
            <person name="Methe B."/>
            <person name="Sutton G."/>
            <person name="Nelson K.E."/>
        </authorList>
    </citation>
    <scope>NUCLEOTIDE SEQUENCE [LARGE SCALE GENOMIC DNA]</scope>
    <source>
        <strain evidence="6 7">DNF00040</strain>
    </source>
</reference>
<dbReference type="AlphaFoldDB" id="A0A096BER8"/>
<dbReference type="PANTHER" id="PTHR36153">
    <property type="entry name" value="INNER MEMBRANE PROTEIN-RELATED"/>
    <property type="match status" value="1"/>
</dbReference>
<dbReference type="Pfam" id="PF14331">
    <property type="entry name" value="IcmF-related_N"/>
    <property type="match status" value="1"/>
</dbReference>
<dbReference type="InterPro" id="IPR025743">
    <property type="entry name" value="TssM1_N"/>
</dbReference>
<feature type="domain" description="IcmF-related" evidence="4">
    <location>
        <begin position="529"/>
        <end position="836"/>
    </location>
</feature>
<dbReference type="SUPFAM" id="SSF52540">
    <property type="entry name" value="P-loop containing nucleoside triphosphate hydrolases"/>
    <property type="match status" value="1"/>
</dbReference>
<feature type="domain" description="Type VI secretion system IcmF C-terminal" evidence="3">
    <location>
        <begin position="1087"/>
        <end position="1189"/>
    </location>
</feature>
<keyword evidence="2" id="KW-0812">Transmembrane</keyword>
<dbReference type="PANTHER" id="PTHR36153:SF1">
    <property type="entry name" value="TYPE VI SECRETION SYSTEM COMPONENT TSSM1"/>
    <property type="match status" value="1"/>
</dbReference>
<feature type="region of interest" description="Disordered" evidence="1">
    <location>
        <begin position="1125"/>
        <end position="1147"/>
    </location>
</feature>
<evidence type="ECO:0000256" key="1">
    <source>
        <dbReference type="SAM" id="MobiDB-lite"/>
    </source>
</evidence>
<dbReference type="RefSeq" id="WP_036557816.1">
    <property type="nucleotide sequence ID" value="NZ_JRNI01000011.1"/>
</dbReference>
<dbReference type="InterPro" id="IPR010623">
    <property type="entry name" value="IcmF_C"/>
</dbReference>
<accession>A0A096BER8</accession>
<dbReference type="NCBIfam" id="TIGR03348">
    <property type="entry name" value="VI_IcmF"/>
    <property type="match status" value="1"/>
</dbReference>
<dbReference type="Pfam" id="PF06761">
    <property type="entry name" value="IcmF-related"/>
    <property type="match status" value="1"/>
</dbReference>
<evidence type="ECO:0000259" key="5">
    <source>
        <dbReference type="Pfam" id="PF14331"/>
    </source>
</evidence>
<dbReference type="eggNOG" id="COG3523">
    <property type="taxonomic scope" value="Bacteria"/>
</dbReference>
<feature type="transmembrane region" description="Helical" evidence="2">
    <location>
        <begin position="472"/>
        <end position="490"/>
    </location>
</feature>
<dbReference type="Proteomes" id="UP000029629">
    <property type="component" value="Unassembled WGS sequence"/>
</dbReference>
<dbReference type="InterPro" id="IPR053156">
    <property type="entry name" value="T6SS_TssM-like"/>
</dbReference>
<dbReference type="EMBL" id="JRNI01000011">
    <property type="protein sequence ID" value="KGF31654.1"/>
    <property type="molecule type" value="Genomic_DNA"/>
</dbReference>
<evidence type="ECO:0000313" key="6">
    <source>
        <dbReference type="EMBL" id="KGF31654.1"/>
    </source>
</evidence>